<dbReference type="Proteomes" id="UP000271974">
    <property type="component" value="Unassembled WGS sequence"/>
</dbReference>
<gene>
    <name evidence="1" type="ORF">EGW08_022694</name>
</gene>
<dbReference type="EMBL" id="RQTK01001647">
    <property type="protein sequence ID" value="RUS69543.1"/>
    <property type="molecule type" value="Genomic_DNA"/>
</dbReference>
<sequence>MIEKVVENKKRGEDPMMDALMQTMAAMGTTGNSQQATPSMLGAGNNNNNNNDMLANLAKMFPQMMPSPPPTTTTPAPVVQNHNHNHNHNNNGMAGGFHGISNTQGINPTDLMALASAGLGSNNPAAAPRSINQLMGSMNPLQALLGGSGLAGLGALGGLGGVPGAALGGPGGPGGAGMGADPEKAAEQREEMLTRAMMASAMKSMMAPRVAPGGSNSTAGAKPQNPGMDILTMMALQNSLGGGGGASGGGMAAMMMLGGMSGSPAGMFGGGGGGMFGGLGSLFGA</sequence>
<reference evidence="1 2" key="1">
    <citation type="submission" date="2019-01" db="EMBL/GenBank/DDBJ databases">
        <title>A draft genome assembly of the solar-powered sea slug Elysia chlorotica.</title>
        <authorList>
            <person name="Cai H."/>
            <person name="Li Q."/>
            <person name="Fang X."/>
            <person name="Li J."/>
            <person name="Curtis N.E."/>
            <person name="Altenburger A."/>
            <person name="Shibata T."/>
            <person name="Feng M."/>
            <person name="Maeda T."/>
            <person name="Schwartz J.A."/>
            <person name="Shigenobu S."/>
            <person name="Lundholm N."/>
            <person name="Nishiyama T."/>
            <person name="Yang H."/>
            <person name="Hasebe M."/>
            <person name="Li S."/>
            <person name="Pierce S.K."/>
            <person name="Wang J."/>
        </authorList>
    </citation>
    <scope>NUCLEOTIDE SEQUENCE [LARGE SCALE GENOMIC DNA]</scope>
    <source>
        <strain evidence="1">EC2010</strain>
        <tissue evidence="1">Whole organism of an adult</tissue>
    </source>
</reference>
<proteinExistence type="predicted"/>
<protein>
    <submittedName>
        <fullName evidence="1">Uncharacterized protein</fullName>
    </submittedName>
</protein>
<comment type="caution">
    <text evidence="1">The sequence shown here is derived from an EMBL/GenBank/DDBJ whole genome shotgun (WGS) entry which is preliminary data.</text>
</comment>
<evidence type="ECO:0000313" key="1">
    <source>
        <dbReference type="EMBL" id="RUS69543.1"/>
    </source>
</evidence>
<keyword evidence="2" id="KW-1185">Reference proteome</keyword>
<accession>A0A3S1AVN7</accession>
<evidence type="ECO:0000313" key="2">
    <source>
        <dbReference type="Proteomes" id="UP000271974"/>
    </source>
</evidence>
<organism evidence="1 2">
    <name type="scientific">Elysia chlorotica</name>
    <name type="common">Eastern emerald elysia</name>
    <name type="synonym">Sea slug</name>
    <dbReference type="NCBI Taxonomy" id="188477"/>
    <lineage>
        <taxon>Eukaryota</taxon>
        <taxon>Metazoa</taxon>
        <taxon>Spiralia</taxon>
        <taxon>Lophotrochozoa</taxon>
        <taxon>Mollusca</taxon>
        <taxon>Gastropoda</taxon>
        <taxon>Heterobranchia</taxon>
        <taxon>Euthyneura</taxon>
        <taxon>Panpulmonata</taxon>
        <taxon>Sacoglossa</taxon>
        <taxon>Placobranchoidea</taxon>
        <taxon>Plakobranchidae</taxon>
        <taxon>Elysia</taxon>
    </lineage>
</organism>
<dbReference type="AlphaFoldDB" id="A0A3S1AVN7"/>
<name>A0A3S1AVN7_ELYCH</name>
<dbReference type="OrthoDB" id="6154083at2759"/>